<dbReference type="GO" id="GO:0003676">
    <property type="term" value="F:nucleic acid binding"/>
    <property type="evidence" value="ECO:0007669"/>
    <property type="project" value="InterPro"/>
</dbReference>
<evidence type="ECO:0000256" key="1">
    <source>
        <dbReference type="ARBA" id="ARBA00022722"/>
    </source>
</evidence>
<dbReference type="CDD" id="cd00085">
    <property type="entry name" value="HNHc"/>
    <property type="match status" value="1"/>
</dbReference>
<evidence type="ECO:0000313" key="8">
    <source>
        <dbReference type="Proteomes" id="UP000297938"/>
    </source>
</evidence>
<gene>
    <name evidence="7" type="ORF">CKN69_11710</name>
</gene>
<reference evidence="7 8" key="1">
    <citation type="journal article" date="2018" name="Int. J. Food Microbiol.">
        <title>Growth of Carnobacterium spp. isolated from chilled vacuum-packaged meat under relevant acidic conditions.</title>
        <authorList>
            <person name="Zhang P."/>
            <person name="Badoni M."/>
            <person name="Ganzle M."/>
            <person name="Yang X."/>
        </authorList>
    </citation>
    <scope>NUCLEOTIDE SEQUENCE [LARGE SCALE GENOMIC DNA]</scope>
    <source>
        <strain evidence="7 8">B2</strain>
    </source>
</reference>
<dbReference type="PANTHER" id="PTHR41286">
    <property type="entry name" value="HNH NUCLEASE YAJD-RELATED"/>
    <property type="match status" value="1"/>
</dbReference>
<feature type="domain" description="HNH nuclease" evidence="6">
    <location>
        <begin position="18"/>
        <end position="74"/>
    </location>
</feature>
<dbReference type="AlphaFoldDB" id="A0A7Z8G3E5"/>
<dbReference type="EMBL" id="NRPP01000018">
    <property type="protein sequence ID" value="TFJ23568.1"/>
    <property type="molecule type" value="Genomic_DNA"/>
</dbReference>
<evidence type="ECO:0000256" key="2">
    <source>
        <dbReference type="ARBA" id="ARBA00022801"/>
    </source>
</evidence>
<organism evidence="7 8">
    <name type="scientific">Carnobacterium divergens</name>
    <name type="common">Lactobacillus divergens</name>
    <dbReference type="NCBI Taxonomy" id="2748"/>
    <lineage>
        <taxon>Bacteria</taxon>
        <taxon>Bacillati</taxon>
        <taxon>Bacillota</taxon>
        <taxon>Bacilli</taxon>
        <taxon>Lactobacillales</taxon>
        <taxon>Carnobacteriaceae</taxon>
        <taxon>Carnobacterium</taxon>
    </lineage>
</organism>
<dbReference type="GO" id="GO:0016787">
    <property type="term" value="F:hydrolase activity"/>
    <property type="evidence" value="ECO:0007669"/>
    <property type="project" value="UniProtKB-KW"/>
</dbReference>
<dbReference type="GO" id="GO:0008270">
    <property type="term" value="F:zinc ion binding"/>
    <property type="evidence" value="ECO:0007669"/>
    <property type="project" value="InterPro"/>
</dbReference>
<dbReference type="Pfam" id="PF01844">
    <property type="entry name" value="HNH"/>
    <property type="match status" value="1"/>
</dbReference>
<feature type="region of interest" description="Disordered" evidence="5">
    <location>
        <begin position="74"/>
        <end position="103"/>
    </location>
</feature>
<dbReference type="PANTHER" id="PTHR41286:SF1">
    <property type="entry name" value="HNH NUCLEASE YAJD-RELATED"/>
    <property type="match status" value="1"/>
</dbReference>
<evidence type="ECO:0000256" key="3">
    <source>
        <dbReference type="ARBA" id="ARBA00038412"/>
    </source>
</evidence>
<dbReference type="GO" id="GO:0004519">
    <property type="term" value="F:endonuclease activity"/>
    <property type="evidence" value="ECO:0007669"/>
    <property type="project" value="UniProtKB-KW"/>
</dbReference>
<evidence type="ECO:0000256" key="4">
    <source>
        <dbReference type="ARBA" id="ARBA00040194"/>
    </source>
</evidence>
<dbReference type="RefSeq" id="WP_135026523.1">
    <property type="nucleotide sequence ID" value="NZ_NROV01000016.1"/>
</dbReference>
<name>A0A7Z8G3E5_CARDV</name>
<evidence type="ECO:0000256" key="5">
    <source>
        <dbReference type="SAM" id="MobiDB-lite"/>
    </source>
</evidence>
<evidence type="ECO:0000259" key="6">
    <source>
        <dbReference type="SMART" id="SM00507"/>
    </source>
</evidence>
<protein>
    <recommendedName>
        <fullName evidence="4">Putative HNH nuclease YajD</fullName>
    </recommendedName>
</protein>
<proteinExistence type="inferred from homology"/>
<comment type="caution">
    <text evidence="7">The sequence shown here is derived from an EMBL/GenBank/DDBJ whole genome shotgun (WGS) entry which is preliminary data.</text>
</comment>
<keyword evidence="2" id="KW-0378">Hydrolase</keyword>
<sequence length="103" mass="12423">MRQRDEIDRLYSTDRWKKTRLIVLKRDNYICQECLRRDLVEPGNVVHHKVEARENIELFFDLDNLETISITCHNKEHPERSGGRKKKKEKKGVVKFFANNELR</sequence>
<dbReference type="GO" id="GO:0005829">
    <property type="term" value="C:cytosol"/>
    <property type="evidence" value="ECO:0007669"/>
    <property type="project" value="TreeGrafter"/>
</dbReference>
<evidence type="ECO:0000313" key="7">
    <source>
        <dbReference type="EMBL" id="TFJ23568.1"/>
    </source>
</evidence>
<dbReference type="Proteomes" id="UP000297938">
    <property type="component" value="Unassembled WGS sequence"/>
</dbReference>
<dbReference type="InterPro" id="IPR002711">
    <property type="entry name" value="HNH"/>
</dbReference>
<dbReference type="SMART" id="SM00507">
    <property type="entry name" value="HNHc"/>
    <property type="match status" value="1"/>
</dbReference>
<keyword evidence="7" id="KW-0255">Endonuclease</keyword>
<accession>A0A7Z8G3E5</accession>
<comment type="similarity">
    <text evidence="3">Belongs to the HNH nuclease family.</text>
</comment>
<keyword evidence="1" id="KW-0540">Nuclease</keyword>
<dbReference type="InterPro" id="IPR003615">
    <property type="entry name" value="HNH_nuc"/>
</dbReference>